<evidence type="ECO:0000313" key="2">
    <source>
        <dbReference type="EMBL" id="KAK3609440.1"/>
    </source>
</evidence>
<keyword evidence="1" id="KW-1133">Transmembrane helix</keyword>
<gene>
    <name evidence="2" type="ORF">CHS0354_001373</name>
</gene>
<protein>
    <submittedName>
        <fullName evidence="2">Uncharacterized protein</fullName>
    </submittedName>
</protein>
<accession>A0AAE0TFH7</accession>
<sequence length="115" mass="12510">MGNRDAHSLVGLSFIEGLAEFLHTGHLIFFSFVCVVASAVMCDCKHFSQKEWAHGSCLGMLNCSKQTGQQGISSVSVLAAAICTSKRLYDSTGKLSKFTTLSNDLDNELTHFFTL</sequence>
<evidence type="ECO:0000313" key="3">
    <source>
        <dbReference type="Proteomes" id="UP001195483"/>
    </source>
</evidence>
<feature type="transmembrane region" description="Helical" evidence="1">
    <location>
        <begin position="21"/>
        <end position="42"/>
    </location>
</feature>
<dbReference type="AlphaFoldDB" id="A0AAE0TFH7"/>
<keyword evidence="1" id="KW-0472">Membrane</keyword>
<comment type="caution">
    <text evidence="2">The sequence shown here is derived from an EMBL/GenBank/DDBJ whole genome shotgun (WGS) entry which is preliminary data.</text>
</comment>
<reference evidence="2" key="2">
    <citation type="journal article" date="2021" name="Genome Biol. Evol.">
        <title>Developing a high-quality reference genome for a parasitic bivalve with doubly uniparental inheritance (Bivalvia: Unionida).</title>
        <authorList>
            <person name="Smith C.H."/>
        </authorList>
    </citation>
    <scope>NUCLEOTIDE SEQUENCE</scope>
    <source>
        <strain evidence="2">CHS0354</strain>
        <tissue evidence="2">Mantle</tissue>
    </source>
</reference>
<dbReference type="EMBL" id="JAEAOA010000133">
    <property type="protein sequence ID" value="KAK3609440.1"/>
    <property type="molecule type" value="Genomic_DNA"/>
</dbReference>
<reference evidence="2" key="3">
    <citation type="submission" date="2023-05" db="EMBL/GenBank/DDBJ databases">
        <authorList>
            <person name="Smith C.H."/>
        </authorList>
    </citation>
    <scope>NUCLEOTIDE SEQUENCE</scope>
    <source>
        <strain evidence="2">CHS0354</strain>
        <tissue evidence="2">Mantle</tissue>
    </source>
</reference>
<organism evidence="2 3">
    <name type="scientific">Potamilus streckersoni</name>
    <dbReference type="NCBI Taxonomy" id="2493646"/>
    <lineage>
        <taxon>Eukaryota</taxon>
        <taxon>Metazoa</taxon>
        <taxon>Spiralia</taxon>
        <taxon>Lophotrochozoa</taxon>
        <taxon>Mollusca</taxon>
        <taxon>Bivalvia</taxon>
        <taxon>Autobranchia</taxon>
        <taxon>Heteroconchia</taxon>
        <taxon>Palaeoheterodonta</taxon>
        <taxon>Unionida</taxon>
        <taxon>Unionoidea</taxon>
        <taxon>Unionidae</taxon>
        <taxon>Ambleminae</taxon>
        <taxon>Lampsilini</taxon>
        <taxon>Potamilus</taxon>
    </lineage>
</organism>
<name>A0AAE0TFH7_9BIVA</name>
<proteinExistence type="predicted"/>
<dbReference type="Proteomes" id="UP001195483">
    <property type="component" value="Unassembled WGS sequence"/>
</dbReference>
<reference evidence="2" key="1">
    <citation type="journal article" date="2021" name="Genome Biol. Evol.">
        <title>A High-Quality Reference Genome for a Parasitic Bivalve with Doubly Uniparental Inheritance (Bivalvia: Unionida).</title>
        <authorList>
            <person name="Smith C.H."/>
        </authorList>
    </citation>
    <scope>NUCLEOTIDE SEQUENCE</scope>
    <source>
        <strain evidence="2">CHS0354</strain>
    </source>
</reference>
<evidence type="ECO:0000256" key="1">
    <source>
        <dbReference type="SAM" id="Phobius"/>
    </source>
</evidence>
<keyword evidence="3" id="KW-1185">Reference proteome</keyword>
<keyword evidence="1" id="KW-0812">Transmembrane</keyword>